<dbReference type="Proteomes" id="UP000308836">
    <property type="component" value="Unassembled WGS sequence"/>
</dbReference>
<evidence type="ECO:0000313" key="2">
    <source>
        <dbReference type="Proteomes" id="UP000308836"/>
    </source>
</evidence>
<accession>A0AC61R9T1</accession>
<protein>
    <submittedName>
        <fullName evidence="1">DNA-binding protein WhiA</fullName>
    </submittedName>
</protein>
<comment type="caution">
    <text evidence="1">The sequence shown here is derived from an EMBL/GenBank/DDBJ whole genome shotgun (WGS) entry which is preliminary data.</text>
</comment>
<organism evidence="1 2">
    <name type="scientific">Dubosiella muris</name>
    <dbReference type="NCBI Taxonomy" id="3038133"/>
    <lineage>
        <taxon>Bacteria</taxon>
        <taxon>Bacillati</taxon>
        <taxon>Bacillota</taxon>
        <taxon>Erysipelotrichia</taxon>
        <taxon>Erysipelotrichales</taxon>
        <taxon>Erysipelotrichaceae</taxon>
        <taxon>Dubosiella</taxon>
    </lineage>
</organism>
<keyword evidence="1" id="KW-0238">DNA-binding</keyword>
<evidence type="ECO:0000313" key="1">
    <source>
        <dbReference type="EMBL" id="TGY66390.1"/>
    </source>
</evidence>
<name>A0AC61R9T1_9FIRM</name>
<dbReference type="EMBL" id="SRYG01000007">
    <property type="protein sequence ID" value="TGY66390.1"/>
    <property type="molecule type" value="Genomic_DNA"/>
</dbReference>
<gene>
    <name evidence="1" type="primary">whiA</name>
    <name evidence="1" type="ORF">E5336_04850</name>
</gene>
<keyword evidence="2" id="KW-1185">Reference proteome</keyword>
<proteinExistence type="predicted"/>
<sequence length="317" mass="36596">MSFTSDVKGEICLDALDIYEAKAQLCALMQVKATLHMNWQGMYVAFQMENAGIIKHIYGLVKRLYHVEGRLSVLKKMQLKKNNIYRLQIYEKASEILDDLMILNETGLHSAPPYKWTRSEKNARAYLQGCFLASGSINSPKTTNYHCEITTSNEQLAAGIQKVMERFFLPARLIERKNVYVVYIKAGDKIADFLRLCNASNALFAFEDNRIQRDFYNQLTRLDNCEVANEMKTFKAAKEQIECIRILEENAAKLTIPEKITRVMEVRKRHPEASVNELCDEVYKEFGETISKSGMKHRLSKIRTLAAPWRTMDEKKD</sequence>
<reference evidence="1" key="1">
    <citation type="submission" date="2019-04" db="EMBL/GenBank/DDBJ databases">
        <title>Microbes associate with the intestines of laboratory mice.</title>
        <authorList>
            <person name="Navarre W."/>
            <person name="Wong E."/>
            <person name="Huang K."/>
            <person name="Tropini C."/>
            <person name="Ng K."/>
            <person name="Yu B."/>
        </authorList>
    </citation>
    <scope>NUCLEOTIDE SEQUENCE</scope>
    <source>
        <strain evidence="1">NM09_H32</strain>
    </source>
</reference>